<dbReference type="InterPro" id="IPR014105">
    <property type="entry name" value="Carotenoid/retinoid_OxRdtase"/>
</dbReference>
<keyword evidence="7" id="KW-0125">Carotenoid biosynthesis</keyword>
<evidence type="ECO:0000259" key="12">
    <source>
        <dbReference type="Pfam" id="PF01593"/>
    </source>
</evidence>
<dbReference type="GO" id="GO:0016705">
    <property type="term" value="F:oxidoreductase activity, acting on paired donors, with incorporation or reduction of molecular oxygen"/>
    <property type="evidence" value="ECO:0007669"/>
    <property type="project" value="InterPro"/>
</dbReference>
<dbReference type="PROSITE" id="PS00982">
    <property type="entry name" value="PHYTOENE_DH"/>
    <property type="match status" value="1"/>
</dbReference>
<comment type="similarity">
    <text evidence="4">Belongs to the lycopene cyclase family.</text>
</comment>
<evidence type="ECO:0000256" key="7">
    <source>
        <dbReference type="ARBA" id="ARBA00022746"/>
    </source>
</evidence>
<accession>A0A2A2K4Y9</accession>
<evidence type="ECO:0000256" key="10">
    <source>
        <dbReference type="ARBA" id="ARBA00031986"/>
    </source>
</evidence>
<reference evidence="13 14" key="1">
    <citation type="journal article" date="2017" name="Curr. Biol.">
        <title>Genome architecture and evolution of a unichromosomal asexual nematode.</title>
        <authorList>
            <person name="Fradin H."/>
            <person name="Zegar C."/>
            <person name="Gutwein M."/>
            <person name="Lucas J."/>
            <person name="Kovtun M."/>
            <person name="Corcoran D."/>
            <person name="Baugh L.R."/>
            <person name="Kiontke K."/>
            <person name="Gunsalus K."/>
            <person name="Fitch D.H."/>
            <person name="Piano F."/>
        </authorList>
    </citation>
    <scope>NUCLEOTIDE SEQUENCE [LARGE SCALE GENOMIC DNA]</scope>
    <source>
        <strain evidence="13">PF1309</strain>
    </source>
</reference>
<keyword evidence="6" id="KW-0285">Flavoprotein</keyword>
<evidence type="ECO:0000256" key="3">
    <source>
        <dbReference type="ARBA" id="ARBA00006046"/>
    </source>
</evidence>
<proteinExistence type="inferred from homology"/>
<protein>
    <recommendedName>
        <fullName evidence="5">Phytoene desaturase</fullName>
    </recommendedName>
    <alternativeName>
        <fullName evidence="10">Phytoene dehydrogenase</fullName>
    </alternativeName>
    <alternativeName>
        <fullName evidence="11">Phytoene desaturase (3,4-didehydrolycopene-forming)</fullName>
    </alternativeName>
</protein>
<dbReference type="InterPro" id="IPR002937">
    <property type="entry name" value="Amino_oxidase"/>
</dbReference>
<dbReference type="PANTHER" id="PTHR43734">
    <property type="entry name" value="PHYTOENE DESATURASE"/>
    <property type="match status" value="1"/>
</dbReference>
<dbReference type="Proteomes" id="UP000218231">
    <property type="component" value="Unassembled WGS sequence"/>
</dbReference>
<dbReference type="OrthoDB" id="7777654at2759"/>
<dbReference type="SUPFAM" id="SSF51905">
    <property type="entry name" value="FAD/NAD(P)-binding domain"/>
    <property type="match status" value="2"/>
</dbReference>
<dbReference type="Pfam" id="PF01593">
    <property type="entry name" value="Amino_oxidase"/>
    <property type="match status" value="1"/>
</dbReference>
<evidence type="ECO:0000256" key="4">
    <source>
        <dbReference type="ARBA" id="ARBA00006599"/>
    </source>
</evidence>
<dbReference type="FunFam" id="3.50.50.60:FF:000378">
    <property type="entry name" value="Phytoene desaturase"/>
    <property type="match status" value="1"/>
</dbReference>
<dbReference type="InterPro" id="IPR010108">
    <property type="entry name" value="Lycopene_cyclase_b/e"/>
</dbReference>
<dbReference type="Gene3D" id="3.50.50.60">
    <property type="entry name" value="FAD/NAD(P)-binding domain"/>
    <property type="match status" value="3"/>
</dbReference>
<comment type="pathway">
    <text evidence="2">Carotenoid biosynthesis.</text>
</comment>
<organism evidence="13 14">
    <name type="scientific">Diploscapter pachys</name>
    <dbReference type="NCBI Taxonomy" id="2018661"/>
    <lineage>
        <taxon>Eukaryota</taxon>
        <taxon>Metazoa</taxon>
        <taxon>Ecdysozoa</taxon>
        <taxon>Nematoda</taxon>
        <taxon>Chromadorea</taxon>
        <taxon>Rhabditida</taxon>
        <taxon>Rhabditina</taxon>
        <taxon>Rhabditomorpha</taxon>
        <taxon>Rhabditoidea</taxon>
        <taxon>Rhabditidae</taxon>
        <taxon>Diploscapter</taxon>
    </lineage>
</organism>
<evidence type="ECO:0000313" key="14">
    <source>
        <dbReference type="Proteomes" id="UP000218231"/>
    </source>
</evidence>
<dbReference type="AlphaFoldDB" id="A0A2A2K4Y9"/>
<comment type="cofactor">
    <cofactor evidence="1">
        <name>FAD</name>
        <dbReference type="ChEBI" id="CHEBI:57692"/>
    </cofactor>
</comment>
<feature type="domain" description="Amine oxidase" evidence="12">
    <location>
        <begin position="384"/>
        <end position="860"/>
    </location>
</feature>
<keyword evidence="8" id="KW-0274">FAD</keyword>
<comment type="similarity">
    <text evidence="3">Belongs to the carotenoid/retinoid oxidoreductase family.</text>
</comment>
<dbReference type="InterPro" id="IPR008461">
    <property type="entry name" value="CrtY"/>
</dbReference>
<dbReference type="Pfam" id="PF05834">
    <property type="entry name" value="Lycopene_cycl"/>
    <property type="match status" value="1"/>
</dbReference>
<keyword evidence="14" id="KW-1185">Reference proteome</keyword>
<dbReference type="NCBIfam" id="TIGR01790">
    <property type="entry name" value="carotene-cycl"/>
    <property type="match status" value="1"/>
</dbReference>
<evidence type="ECO:0000256" key="11">
    <source>
        <dbReference type="ARBA" id="ARBA00034551"/>
    </source>
</evidence>
<comment type="caution">
    <text evidence="13">The sequence shown here is derived from an EMBL/GenBank/DDBJ whole genome shotgun (WGS) entry which is preliminary data.</text>
</comment>
<dbReference type="EMBL" id="LIAE01009651">
    <property type="protein sequence ID" value="PAV68960.1"/>
    <property type="molecule type" value="Genomic_DNA"/>
</dbReference>
<evidence type="ECO:0000256" key="9">
    <source>
        <dbReference type="ARBA" id="ARBA00023002"/>
    </source>
</evidence>
<dbReference type="InterPro" id="IPR036188">
    <property type="entry name" value="FAD/NAD-bd_sf"/>
</dbReference>
<dbReference type="InterPro" id="IPR008150">
    <property type="entry name" value="Phytoene_DH_bac_CS"/>
</dbReference>
<dbReference type="GO" id="GO:0016627">
    <property type="term" value="F:oxidoreductase activity, acting on the CH-CH group of donors"/>
    <property type="evidence" value="ECO:0007669"/>
    <property type="project" value="UniProtKB-ARBA"/>
</dbReference>
<sequence>MGTTIRCDLAIVGGGLAGGLIALAVKARAPSCDVRIVEGGTTLGGEHVWSFFGSDVAQAHRGLVQDMVVHGWRGYDVVFPNLTRDVDATYYSITSERFDAVLRAKLPPQAIMTGRRVLALSATAVVLGDGDRIEAGGVIDCRGPGDLDTLELGWQKFVGHELALPTAHGIERPRVMDATVAQIDGYRFVYCLPFAPDRMFVEDTYYSDTPGLDVPAIRARIADYAQARGWAGAQVVRREAGSLPITLGGNFDAYWRSTGKGIAKAGMRAGLFQPATGYSLPDAVRFAIALADSGDWSGASLATFAYDHAREHWRRGAFYRMLNTMMFRAGDPAERWRIIERFYRLDPALITRFYAGRSSIGDKARIVTGKPPVPSAIVIGSGFGGLALAIRLQSAGVATTIVEARDRPGGRAYYWEKDGFTFDAGPTVITDPACLQELWALTGADMARDVTLEPVTPFYRLNWPDGTNFDYTNDEAALQREIGKLDPADIAGYHRFLEYAEGVYREGYEKLGHVAFLDFASMVKAAPALAKYQAWRSVYSIVSKFVKNEKLREALSFHTLLVGGNPMTTSAIYALIHKLERDGGVWFARGGTNRLVAGMVAHFERIGGTLRLGDPVTAIETLGDRVTGVTTQSGWTMQADAVAANSDIMHTYRDLLKTSRSGQRTKAALEKKRYSPSLFVVHFGIKGAWPGIPHHMILFGPRYKGLLEDIYDHGVLAQDFSLYLHHPTVTDPSLAPEGHSTFYALAPVPHMGKFPVDWNEIGPILEKRILDEVGRRLIPDIHDRIVTKFSYAPSDFAADLNAHLGSAFSLEPILTQSAYFRVHNRDDHIPNLYFVGAGTHPGAGIPGVVGSAKATAALMLSGR</sequence>
<dbReference type="PANTHER" id="PTHR43734:SF3">
    <property type="entry name" value="B-CAROTENE KETOLASE"/>
    <property type="match status" value="1"/>
</dbReference>
<dbReference type="GO" id="GO:0045436">
    <property type="term" value="F:lycopene beta cyclase activity"/>
    <property type="evidence" value="ECO:0007669"/>
    <property type="project" value="InterPro"/>
</dbReference>
<dbReference type="NCBIfam" id="TIGR01789">
    <property type="entry name" value="lycopene_cycl"/>
    <property type="match status" value="1"/>
</dbReference>
<dbReference type="GO" id="GO:0016117">
    <property type="term" value="P:carotenoid biosynthetic process"/>
    <property type="evidence" value="ECO:0007669"/>
    <property type="project" value="UniProtKB-KW"/>
</dbReference>
<evidence type="ECO:0000256" key="8">
    <source>
        <dbReference type="ARBA" id="ARBA00022827"/>
    </source>
</evidence>
<evidence type="ECO:0000256" key="5">
    <source>
        <dbReference type="ARBA" id="ARBA00013293"/>
    </source>
</evidence>
<evidence type="ECO:0000313" key="13">
    <source>
        <dbReference type="EMBL" id="PAV68960.1"/>
    </source>
</evidence>
<gene>
    <name evidence="13" type="ORF">WR25_22569</name>
</gene>
<evidence type="ECO:0000256" key="6">
    <source>
        <dbReference type="ARBA" id="ARBA00022630"/>
    </source>
</evidence>
<evidence type="ECO:0000256" key="2">
    <source>
        <dbReference type="ARBA" id="ARBA00004829"/>
    </source>
</evidence>
<evidence type="ECO:0000256" key="1">
    <source>
        <dbReference type="ARBA" id="ARBA00001974"/>
    </source>
</evidence>
<keyword evidence="9" id="KW-0560">Oxidoreductase</keyword>
<name>A0A2A2K4Y9_9BILA</name>
<dbReference type="NCBIfam" id="TIGR02734">
    <property type="entry name" value="crtI_fam"/>
    <property type="match status" value="1"/>
</dbReference>
<dbReference type="STRING" id="2018661.A0A2A2K4Y9"/>